<dbReference type="AlphaFoldDB" id="K1QUV3"/>
<evidence type="ECO:0000256" key="3">
    <source>
        <dbReference type="ARBA" id="ARBA00022692"/>
    </source>
</evidence>
<keyword evidence="2 6" id="KW-0813">Transport</keyword>
<keyword evidence="3 6" id="KW-0812">Transmembrane</keyword>
<dbReference type="GO" id="GO:0015175">
    <property type="term" value="F:neutral L-amino acid transmembrane transporter activity"/>
    <property type="evidence" value="ECO:0007669"/>
    <property type="project" value="TreeGrafter"/>
</dbReference>
<dbReference type="HOGENOM" id="CLU_1162137_0_0_1"/>
<keyword evidence="6" id="KW-0769">Symport</keyword>
<dbReference type="InterPro" id="IPR050746">
    <property type="entry name" value="DAACS"/>
</dbReference>
<comment type="similarity">
    <text evidence="6">Belongs to the dicarboxylate/amino acid:cation symporter (DAACS) (TC 2.A.23) family.</text>
</comment>
<feature type="transmembrane region" description="Helical" evidence="6">
    <location>
        <begin position="12"/>
        <end position="33"/>
    </location>
</feature>
<dbReference type="InterPro" id="IPR001991">
    <property type="entry name" value="Na-dicarboxylate_symporter"/>
</dbReference>
<feature type="transmembrane region" description="Helical" evidence="6">
    <location>
        <begin position="45"/>
        <end position="64"/>
    </location>
</feature>
<dbReference type="InParanoid" id="K1QUV3"/>
<feature type="transmembrane region" description="Helical" evidence="6">
    <location>
        <begin position="85"/>
        <end position="106"/>
    </location>
</feature>
<proteinExistence type="inferred from homology"/>
<dbReference type="GO" id="GO:0005886">
    <property type="term" value="C:plasma membrane"/>
    <property type="evidence" value="ECO:0007669"/>
    <property type="project" value="TreeGrafter"/>
</dbReference>
<reference evidence="8" key="1">
    <citation type="journal article" date="2012" name="Nature">
        <title>The oyster genome reveals stress adaptation and complexity of shell formation.</title>
        <authorList>
            <person name="Zhang G."/>
            <person name="Fang X."/>
            <person name="Guo X."/>
            <person name="Li L."/>
            <person name="Luo R."/>
            <person name="Xu F."/>
            <person name="Yang P."/>
            <person name="Zhang L."/>
            <person name="Wang X."/>
            <person name="Qi H."/>
            <person name="Xiong Z."/>
            <person name="Que H."/>
            <person name="Xie Y."/>
            <person name="Holland P.W."/>
            <person name="Paps J."/>
            <person name="Zhu Y."/>
            <person name="Wu F."/>
            <person name="Chen Y."/>
            <person name="Wang J."/>
            <person name="Peng C."/>
            <person name="Meng J."/>
            <person name="Yang L."/>
            <person name="Liu J."/>
            <person name="Wen B."/>
            <person name="Zhang N."/>
            <person name="Huang Z."/>
            <person name="Zhu Q."/>
            <person name="Feng Y."/>
            <person name="Mount A."/>
            <person name="Hedgecock D."/>
            <person name="Xu Z."/>
            <person name="Liu Y."/>
            <person name="Domazet-Loso T."/>
            <person name="Du Y."/>
            <person name="Sun X."/>
            <person name="Zhang S."/>
            <person name="Liu B."/>
            <person name="Cheng P."/>
            <person name="Jiang X."/>
            <person name="Li J."/>
            <person name="Fan D."/>
            <person name="Wang W."/>
            <person name="Fu W."/>
            <person name="Wang T."/>
            <person name="Wang B."/>
            <person name="Zhang J."/>
            <person name="Peng Z."/>
            <person name="Li Y."/>
            <person name="Li N."/>
            <person name="Wang J."/>
            <person name="Chen M."/>
            <person name="He Y."/>
            <person name="Tan F."/>
            <person name="Song X."/>
            <person name="Zheng Q."/>
            <person name="Huang R."/>
            <person name="Yang H."/>
            <person name="Du X."/>
            <person name="Chen L."/>
            <person name="Yang M."/>
            <person name="Gaffney P.M."/>
            <person name="Wang S."/>
            <person name="Luo L."/>
            <person name="She Z."/>
            <person name="Ming Y."/>
            <person name="Huang W."/>
            <person name="Zhang S."/>
            <person name="Huang B."/>
            <person name="Zhang Y."/>
            <person name="Qu T."/>
            <person name="Ni P."/>
            <person name="Miao G."/>
            <person name="Wang J."/>
            <person name="Wang Q."/>
            <person name="Steinberg C.E."/>
            <person name="Wang H."/>
            <person name="Li N."/>
            <person name="Qian L."/>
            <person name="Zhang G."/>
            <person name="Li Y."/>
            <person name="Yang H."/>
            <person name="Liu X."/>
            <person name="Wang J."/>
            <person name="Yin Y."/>
            <person name="Wang J."/>
        </authorList>
    </citation>
    <scope>NUCLEOTIDE SEQUENCE [LARGE SCALE GENOMIC DNA]</scope>
    <source>
        <strain evidence="8">05x7-T-G4-1.051#20</strain>
    </source>
</reference>
<evidence type="ECO:0000256" key="5">
    <source>
        <dbReference type="ARBA" id="ARBA00023136"/>
    </source>
</evidence>
<feature type="compositionally biased region" description="Basic residues" evidence="7">
    <location>
        <begin position="171"/>
        <end position="180"/>
    </location>
</feature>
<dbReference type="GO" id="GO:0015501">
    <property type="term" value="F:glutamate:sodium symporter activity"/>
    <property type="evidence" value="ECO:0007669"/>
    <property type="project" value="TreeGrafter"/>
</dbReference>
<dbReference type="Pfam" id="PF00375">
    <property type="entry name" value="SDF"/>
    <property type="match status" value="1"/>
</dbReference>
<evidence type="ECO:0000256" key="2">
    <source>
        <dbReference type="ARBA" id="ARBA00022448"/>
    </source>
</evidence>
<feature type="transmembrane region" description="Helical" evidence="6">
    <location>
        <begin position="118"/>
        <end position="142"/>
    </location>
</feature>
<dbReference type="PANTHER" id="PTHR11958">
    <property type="entry name" value="SODIUM/DICARBOXYLATE SYMPORTER-RELATED"/>
    <property type="match status" value="1"/>
</dbReference>
<evidence type="ECO:0000256" key="1">
    <source>
        <dbReference type="ARBA" id="ARBA00004141"/>
    </source>
</evidence>
<evidence type="ECO:0000256" key="6">
    <source>
        <dbReference type="RuleBase" id="RU361216"/>
    </source>
</evidence>
<sequence>MNDHRSKCFGFLSRNALIISVLIGVVVGVAFGFGLRSVEPSSDALTWIGLIVACLMFGVTASNLEDRAEPFLTFFDTITILVIRLLNWIIWFTPVGVASLITTALLKASDIESVFTSMGMFVLTHSIGIAFHQVVLIPLAYFTNTRKNPLYFMGYCLRPCLSVFGPPSTKISKKIRKRKKSDQWSKPSQKQQSKVNTKQRDIAQMLRELRYQSESETMSGFDASTESDSDESTSAKNKG</sequence>
<feature type="compositionally biased region" description="Low complexity" evidence="7">
    <location>
        <begin position="184"/>
        <end position="194"/>
    </location>
</feature>
<evidence type="ECO:0000256" key="7">
    <source>
        <dbReference type="SAM" id="MobiDB-lite"/>
    </source>
</evidence>
<comment type="subcellular location">
    <subcellularLocation>
        <location evidence="1 6">Membrane</location>
        <topology evidence="1 6">Multi-pass membrane protein</topology>
    </subcellularLocation>
</comment>
<dbReference type="EMBL" id="JH817369">
    <property type="protein sequence ID" value="EKC32730.1"/>
    <property type="molecule type" value="Genomic_DNA"/>
</dbReference>
<dbReference type="GO" id="GO:0005313">
    <property type="term" value="F:L-glutamate transmembrane transporter activity"/>
    <property type="evidence" value="ECO:0007669"/>
    <property type="project" value="TreeGrafter"/>
</dbReference>
<accession>K1QUV3</accession>
<protein>
    <recommendedName>
        <fullName evidence="6">Amino acid transporter</fullName>
    </recommendedName>
</protein>
<comment type="caution">
    <text evidence="6">Lacks conserved residue(s) required for the propagation of feature annotation.</text>
</comment>
<evidence type="ECO:0000256" key="4">
    <source>
        <dbReference type="ARBA" id="ARBA00022989"/>
    </source>
</evidence>
<gene>
    <name evidence="8" type="ORF">CGI_10017139</name>
</gene>
<keyword evidence="4 6" id="KW-1133">Transmembrane helix</keyword>
<feature type="region of interest" description="Disordered" evidence="7">
    <location>
        <begin position="171"/>
        <end position="239"/>
    </location>
</feature>
<keyword evidence="5 6" id="KW-0472">Membrane</keyword>
<dbReference type="PANTHER" id="PTHR11958:SF63">
    <property type="entry name" value="AMINO ACID TRANSPORTER"/>
    <property type="match status" value="1"/>
</dbReference>
<dbReference type="InterPro" id="IPR036458">
    <property type="entry name" value="Na:dicarbo_symporter_sf"/>
</dbReference>
<dbReference type="SUPFAM" id="SSF118215">
    <property type="entry name" value="Proton glutamate symport protein"/>
    <property type="match status" value="1"/>
</dbReference>
<dbReference type="Gene3D" id="1.10.3860.10">
    <property type="entry name" value="Sodium:dicarboxylate symporter"/>
    <property type="match status" value="2"/>
</dbReference>
<evidence type="ECO:0000313" key="8">
    <source>
        <dbReference type="EMBL" id="EKC32730.1"/>
    </source>
</evidence>
<name>K1QUV3_MAGGI</name>
<organism evidence="8">
    <name type="scientific">Magallana gigas</name>
    <name type="common">Pacific oyster</name>
    <name type="synonym">Crassostrea gigas</name>
    <dbReference type="NCBI Taxonomy" id="29159"/>
    <lineage>
        <taxon>Eukaryota</taxon>
        <taxon>Metazoa</taxon>
        <taxon>Spiralia</taxon>
        <taxon>Lophotrochozoa</taxon>
        <taxon>Mollusca</taxon>
        <taxon>Bivalvia</taxon>
        <taxon>Autobranchia</taxon>
        <taxon>Pteriomorphia</taxon>
        <taxon>Ostreida</taxon>
        <taxon>Ostreoidea</taxon>
        <taxon>Ostreidae</taxon>
        <taxon>Magallana</taxon>
    </lineage>
</organism>